<name>A0A843UAP9_COLES</name>
<dbReference type="GO" id="GO:0005730">
    <property type="term" value="C:nucleolus"/>
    <property type="evidence" value="ECO:0007669"/>
    <property type="project" value="UniProtKB-SubCell"/>
</dbReference>
<feature type="domain" description="Fcf2 pre-rRNA processing C-terminal" evidence="3">
    <location>
        <begin position="78"/>
        <end position="156"/>
    </location>
</feature>
<dbReference type="Proteomes" id="UP000652761">
    <property type="component" value="Unassembled WGS sequence"/>
</dbReference>
<dbReference type="OrthoDB" id="427886at2759"/>
<evidence type="ECO:0000259" key="3">
    <source>
        <dbReference type="Pfam" id="PF08698"/>
    </source>
</evidence>
<sequence length="169" mass="19136">SYLVRLLTRVVAENKSTIGVSWAPKVPPLTCGRRTTSEMAENLPQVSAWKIEGELVDGLFVPPRDPRKLNKFLKKNMKDTTGKSLFDMPTPTISPDIKKDLEILKVCHYYVDYTIDFDFDSCHMGTVVESTSDFFSGRLTKKERKQSIADELHHEGASNLTQAEARGWE</sequence>
<dbReference type="AlphaFoldDB" id="A0A843UAP9"/>
<comment type="caution">
    <text evidence="4">The sequence shown here is derived from an EMBL/GenBank/DDBJ whole genome shotgun (WGS) entry which is preliminary data.</text>
</comment>
<dbReference type="PANTHER" id="PTHR21686:SF12">
    <property type="entry name" value="DEOXYNUCLEOTIDYLTRANSFERASE TERMINAL-INTERACTING PROTEIN 2"/>
    <property type="match status" value="1"/>
</dbReference>
<comment type="subcellular location">
    <subcellularLocation>
        <location evidence="1">Nucleus</location>
        <location evidence="1">Nucleolus</location>
    </subcellularLocation>
</comment>
<proteinExistence type="predicted"/>
<organism evidence="4 5">
    <name type="scientific">Colocasia esculenta</name>
    <name type="common">Wild taro</name>
    <name type="synonym">Arum esculentum</name>
    <dbReference type="NCBI Taxonomy" id="4460"/>
    <lineage>
        <taxon>Eukaryota</taxon>
        <taxon>Viridiplantae</taxon>
        <taxon>Streptophyta</taxon>
        <taxon>Embryophyta</taxon>
        <taxon>Tracheophyta</taxon>
        <taxon>Spermatophyta</taxon>
        <taxon>Magnoliopsida</taxon>
        <taxon>Liliopsida</taxon>
        <taxon>Araceae</taxon>
        <taxon>Aroideae</taxon>
        <taxon>Colocasieae</taxon>
        <taxon>Colocasia</taxon>
    </lineage>
</organism>
<reference evidence="4" key="1">
    <citation type="submission" date="2017-07" db="EMBL/GenBank/DDBJ databases">
        <title>Taro Niue Genome Assembly and Annotation.</title>
        <authorList>
            <person name="Atibalentja N."/>
            <person name="Keating K."/>
            <person name="Fields C.J."/>
        </authorList>
    </citation>
    <scope>NUCLEOTIDE SEQUENCE</scope>
    <source>
        <strain evidence="4">Niue_2</strain>
        <tissue evidence="4">Leaf</tissue>
    </source>
</reference>
<evidence type="ECO:0000256" key="1">
    <source>
        <dbReference type="ARBA" id="ARBA00004604"/>
    </source>
</evidence>
<feature type="non-terminal residue" evidence="4">
    <location>
        <position position="1"/>
    </location>
</feature>
<protein>
    <recommendedName>
        <fullName evidence="3">Fcf2 pre-rRNA processing C-terminal domain-containing protein</fullName>
    </recommendedName>
</protein>
<accession>A0A843UAP9</accession>
<evidence type="ECO:0000256" key="2">
    <source>
        <dbReference type="ARBA" id="ARBA00023242"/>
    </source>
</evidence>
<dbReference type="InterPro" id="IPR014810">
    <property type="entry name" value="Fcf2_C"/>
</dbReference>
<keyword evidence="5" id="KW-1185">Reference proteome</keyword>
<dbReference type="EMBL" id="NMUH01000519">
    <property type="protein sequence ID" value="MQL80668.1"/>
    <property type="molecule type" value="Genomic_DNA"/>
</dbReference>
<gene>
    <name evidence="4" type="ORF">Taro_013120</name>
</gene>
<evidence type="ECO:0000313" key="4">
    <source>
        <dbReference type="EMBL" id="MQL80668.1"/>
    </source>
</evidence>
<dbReference type="PANTHER" id="PTHR21686">
    <property type="entry name" value="DEOXYNUCLEOTIDYLTRANSFERASE TERMINAL-INTERACTING PROTEIN 2"/>
    <property type="match status" value="1"/>
</dbReference>
<keyword evidence="2" id="KW-0539">Nucleus</keyword>
<dbReference type="Pfam" id="PF08698">
    <property type="entry name" value="Fcf2"/>
    <property type="match status" value="1"/>
</dbReference>
<evidence type="ECO:0000313" key="5">
    <source>
        <dbReference type="Proteomes" id="UP000652761"/>
    </source>
</evidence>
<dbReference type="InterPro" id="IPR039883">
    <property type="entry name" value="Fcf2/DNTTIP2"/>
</dbReference>
<dbReference type="GO" id="GO:0003723">
    <property type="term" value="F:RNA binding"/>
    <property type="evidence" value="ECO:0007669"/>
    <property type="project" value="TreeGrafter"/>
</dbReference>
<dbReference type="GO" id="GO:0006396">
    <property type="term" value="P:RNA processing"/>
    <property type="evidence" value="ECO:0007669"/>
    <property type="project" value="TreeGrafter"/>
</dbReference>